<evidence type="ECO:0000313" key="4">
    <source>
        <dbReference type="Proteomes" id="UP000054232"/>
    </source>
</evidence>
<feature type="region of interest" description="Disordered" evidence="1">
    <location>
        <begin position="221"/>
        <end position="280"/>
    </location>
</feature>
<dbReference type="InterPro" id="IPR005607">
    <property type="entry name" value="BSD_dom"/>
</dbReference>
<dbReference type="Proteomes" id="UP000054232">
    <property type="component" value="Unassembled WGS sequence"/>
</dbReference>
<evidence type="ECO:0000256" key="1">
    <source>
        <dbReference type="SAM" id="MobiDB-lite"/>
    </source>
</evidence>
<sequence length="280" mass="30297">TEALEFMKRDLAEFTQVMQHDTACTIAATASVVKDKLARTEGSSGATEKVRKGLSDFLGVISDTFAPSPDKTIDCDVITLMATPTGTTEPYDSAKVNCPCRVCAQDCYLCSSSAGPAELLEAWLSQFSLEEKKGEIAELLATSPSIRALYTKMVPVAVSHSEFWQRYFYKVHRLEQEEARREALKQRAEQSIHHEEPGWEEEEEEFLGMSPLPCASVKFPETAEKALAGSHPPAHKGPSEERGAVLPPGPAPAEGSPSESSESVSLVTQIANPASVPAAQ</sequence>
<feature type="compositionally biased region" description="Basic and acidic residues" evidence="1">
    <location>
        <begin position="185"/>
        <end position="197"/>
    </location>
</feature>
<protein>
    <submittedName>
        <fullName evidence="3">BSD domain-containing protein 1</fullName>
    </submittedName>
</protein>
<dbReference type="AlphaFoldDB" id="A0A093J992"/>
<dbReference type="PANTHER" id="PTHR16019:SF5">
    <property type="entry name" value="BSD DOMAIN-CONTAINING PROTEIN 1"/>
    <property type="match status" value="1"/>
</dbReference>
<reference evidence="3 4" key="1">
    <citation type="submission" date="2014-04" db="EMBL/GenBank/DDBJ databases">
        <title>Genome evolution of avian class.</title>
        <authorList>
            <person name="Zhang G."/>
            <person name="Li C."/>
        </authorList>
    </citation>
    <scope>NUCLEOTIDE SEQUENCE [LARGE SCALE GENOMIC DNA]</scope>
    <source>
        <strain evidence="3">BGI_N326</strain>
    </source>
</reference>
<dbReference type="SUPFAM" id="SSF140383">
    <property type="entry name" value="BSD domain-like"/>
    <property type="match status" value="1"/>
</dbReference>
<dbReference type="InterPro" id="IPR051494">
    <property type="entry name" value="BSD_domain-containing"/>
</dbReference>
<feature type="domain" description="BSD" evidence="2">
    <location>
        <begin position="123"/>
        <end position="175"/>
    </location>
</feature>
<keyword evidence="4" id="KW-1185">Reference proteome</keyword>
<evidence type="ECO:0000313" key="3">
    <source>
        <dbReference type="EMBL" id="KFW07529.1"/>
    </source>
</evidence>
<dbReference type="Gene3D" id="1.10.3970.10">
    <property type="entry name" value="BSD domain"/>
    <property type="match status" value="1"/>
</dbReference>
<feature type="non-terminal residue" evidence="3">
    <location>
        <position position="280"/>
    </location>
</feature>
<evidence type="ECO:0000259" key="2">
    <source>
        <dbReference type="PROSITE" id="PS50858"/>
    </source>
</evidence>
<accession>A0A093J992</accession>
<feature type="non-terminal residue" evidence="3">
    <location>
        <position position="1"/>
    </location>
</feature>
<gene>
    <name evidence="3" type="ORF">N326_04801</name>
</gene>
<dbReference type="GO" id="GO:0005737">
    <property type="term" value="C:cytoplasm"/>
    <property type="evidence" value="ECO:0007669"/>
    <property type="project" value="TreeGrafter"/>
</dbReference>
<dbReference type="Pfam" id="PF03909">
    <property type="entry name" value="BSD"/>
    <property type="match status" value="1"/>
</dbReference>
<dbReference type="SMART" id="SM00751">
    <property type="entry name" value="BSD"/>
    <property type="match status" value="1"/>
</dbReference>
<feature type="region of interest" description="Disordered" evidence="1">
    <location>
        <begin position="185"/>
        <end position="206"/>
    </location>
</feature>
<organism evidence="3 4">
    <name type="scientific">Eurypyga helias</name>
    <name type="common">Sunbittern</name>
    <name type="synonym">Ardea helias</name>
    <dbReference type="NCBI Taxonomy" id="54383"/>
    <lineage>
        <taxon>Eukaryota</taxon>
        <taxon>Metazoa</taxon>
        <taxon>Chordata</taxon>
        <taxon>Craniata</taxon>
        <taxon>Vertebrata</taxon>
        <taxon>Euteleostomi</taxon>
        <taxon>Archelosauria</taxon>
        <taxon>Archosauria</taxon>
        <taxon>Dinosauria</taxon>
        <taxon>Saurischia</taxon>
        <taxon>Theropoda</taxon>
        <taxon>Coelurosauria</taxon>
        <taxon>Aves</taxon>
        <taxon>Neognathae</taxon>
        <taxon>Neoaves</taxon>
        <taxon>Phaethontimorphae</taxon>
        <taxon>Eurypygiformes</taxon>
        <taxon>Eurypygidae</taxon>
        <taxon>Eurypyga</taxon>
    </lineage>
</organism>
<proteinExistence type="predicted"/>
<name>A0A093J992_EURHL</name>
<dbReference type="EMBL" id="KK571171">
    <property type="protein sequence ID" value="KFW07529.1"/>
    <property type="molecule type" value="Genomic_DNA"/>
</dbReference>
<dbReference type="InterPro" id="IPR035925">
    <property type="entry name" value="BSD_dom_sf"/>
</dbReference>
<feature type="compositionally biased region" description="Low complexity" evidence="1">
    <location>
        <begin position="252"/>
        <end position="263"/>
    </location>
</feature>
<dbReference type="PROSITE" id="PS50858">
    <property type="entry name" value="BSD"/>
    <property type="match status" value="1"/>
</dbReference>
<dbReference type="PANTHER" id="PTHR16019">
    <property type="entry name" value="SYNAPSE-ASSOCIATED PROTEIN"/>
    <property type="match status" value="1"/>
</dbReference>